<sequence length="473" mass="49826">MLLASMVHSGLQDTPGTGRSPQSNNTSSSNKMNGFLSTGDEMVPTPSSNGSWEGESDLLGTAGLDKGAGGLHPHIKMESADGDCSRDDKGDEDESVGDDEKKGGGKYQKPPFSYNALIVMAIRSSPERKLTLSGIYDYIMKNFPYYRENKQGWQNSIRHNLSLNKCFVKVPRPYDDPGKGNYWTLDPSSDDIMFIGGTTGKLRRRPVSRRHGHEGLYGSPAAVAAAAAMRGHKHPPPLSGMPAYSMLPHEPGAGGAYAYNPFPPHPHPPPQSIHATTLAPAGMHAVQPNPYLNSAPFFPPIASPFGKTQGFGFNMDSLLKAGGSAAAAISSTSGEGSTTVNSINSTSSFNSLPTTCGPLLNSQLPYRLPSLPSPGITGTMPFSGLTPLSPGTQQFLFMPTTPVIPNHPMSFFPPPPPHTSHGLGVSSSYIPPPQPTSTPGLTNPLSNNTTASNNSSVGSPYTATSICSSASMS</sequence>
<dbReference type="PROSITE" id="PS50039">
    <property type="entry name" value="FORK_HEAD_3"/>
    <property type="match status" value="1"/>
</dbReference>
<dbReference type="Gene3D" id="1.10.10.10">
    <property type="entry name" value="Winged helix-like DNA-binding domain superfamily/Winged helix DNA-binding domain"/>
    <property type="match status" value="1"/>
</dbReference>
<feature type="DNA-binding region" description="Fork-head" evidence="2">
    <location>
        <begin position="109"/>
        <end position="204"/>
    </location>
</feature>
<dbReference type="PROSITE" id="PS00657">
    <property type="entry name" value="FORK_HEAD_1"/>
    <property type="match status" value="1"/>
</dbReference>
<feature type="compositionally biased region" description="Low complexity" evidence="3">
    <location>
        <begin position="442"/>
        <end position="459"/>
    </location>
</feature>
<dbReference type="GO" id="GO:1990837">
    <property type="term" value="F:sequence-specific double-stranded DNA binding"/>
    <property type="evidence" value="ECO:0007669"/>
    <property type="project" value="TreeGrafter"/>
</dbReference>
<dbReference type="PANTHER" id="PTHR46617:SF3">
    <property type="entry name" value="FORKHEAD BOX PROTEIN G1"/>
    <property type="match status" value="1"/>
</dbReference>
<dbReference type="GO" id="GO:0006357">
    <property type="term" value="P:regulation of transcription by RNA polymerase II"/>
    <property type="evidence" value="ECO:0007669"/>
    <property type="project" value="TreeGrafter"/>
</dbReference>
<dbReference type="AlphaFoldDB" id="A0A1X7UP23"/>
<dbReference type="Pfam" id="PF00250">
    <property type="entry name" value="Forkhead"/>
    <property type="match status" value="1"/>
</dbReference>
<dbReference type="OrthoDB" id="6230630at2759"/>
<dbReference type="PROSITE" id="PS00658">
    <property type="entry name" value="FORK_HEAD_2"/>
    <property type="match status" value="1"/>
</dbReference>
<dbReference type="InterPro" id="IPR036390">
    <property type="entry name" value="WH_DNA-bd_sf"/>
</dbReference>
<evidence type="ECO:0000256" key="3">
    <source>
        <dbReference type="SAM" id="MobiDB-lite"/>
    </source>
</evidence>
<evidence type="ECO:0000259" key="4">
    <source>
        <dbReference type="PROSITE" id="PS50039"/>
    </source>
</evidence>
<feature type="region of interest" description="Disordered" evidence="3">
    <location>
        <begin position="412"/>
        <end position="462"/>
    </location>
</feature>
<name>A0A1X7UP23_AMPQE</name>
<evidence type="ECO:0000256" key="1">
    <source>
        <dbReference type="ARBA" id="ARBA00023125"/>
    </source>
</evidence>
<proteinExistence type="predicted"/>
<dbReference type="InParanoid" id="A0A1X7UP23"/>
<evidence type="ECO:0000313" key="6">
    <source>
        <dbReference type="Proteomes" id="UP000007879"/>
    </source>
</evidence>
<feature type="compositionally biased region" description="Polar residues" evidence="3">
    <location>
        <begin position="11"/>
        <end position="36"/>
    </location>
</feature>
<dbReference type="STRING" id="400682.A0A1X7UP23"/>
<dbReference type="PANTHER" id="PTHR46617">
    <property type="entry name" value="FORKHEAD BOX PROTEIN G1"/>
    <property type="match status" value="1"/>
</dbReference>
<dbReference type="Proteomes" id="UP000007879">
    <property type="component" value="Unassembled WGS sequence"/>
</dbReference>
<dbReference type="EnsemblMetazoa" id="XM_003387121.3">
    <property type="protein sequence ID" value="XP_003387169.1"/>
    <property type="gene ID" value="LOC100635109"/>
</dbReference>
<dbReference type="CDD" id="cd20021">
    <property type="entry name" value="FH_FOXG"/>
    <property type="match status" value="1"/>
</dbReference>
<dbReference type="GO" id="GO:0005634">
    <property type="term" value="C:nucleus"/>
    <property type="evidence" value="ECO:0007669"/>
    <property type="project" value="UniProtKB-SubCell"/>
</dbReference>
<gene>
    <name evidence="5" type="primary">100635109</name>
</gene>
<comment type="subcellular location">
    <subcellularLocation>
        <location evidence="2">Nucleus</location>
    </subcellularLocation>
</comment>
<dbReference type="FunFam" id="1.10.10.10:FF:000135">
    <property type="entry name" value="forkhead box protein G1"/>
    <property type="match status" value="1"/>
</dbReference>
<feature type="compositionally biased region" description="Basic and acidic residues" evidence="3">
    <location>
        <begin position="75"/>
        <end position="89"/>
    </location>
</feature>
<reference evidence="6" key="1">
    <citation type="journal article" date="2010" name="Nature">
        <title>The Amphimedon queenslandica genome and the evolution of animal complexity.</title>
        <authorList>
            <person name="Srivastava M."/>
            <person name="Simakov O."/>
            <person name="Chapman J."/>
            <person name="Fahey B."/>
            <person name="Gauthier M.E."/>
            <person name="Mitros T."/>
            <person name="Richards G.S."/>
            <person name="Conaco C."/>
            <person name="Dacre M."/>
            <person name="Hellsten U."/>
            <person name="Larroux C."/>
            <person name="Putnam N.H."/>
            <person name="Stanke M."/>
            <person name="Adamska M."/>
            <person name="Darling A."/>
            <person name="Degnan S.M."/>
            <person name="Oakley T.H."/>
            <person name="Plachetzki D.C."/>
            <person name="Zhai Y."/>
            <person name="Adamski M."/>
            <person name="Calcino A."/>
            <person name="Cummins S.F."/>
            <person name="Goodstein D.M."/>
            <person name="Harris C."/>
            <person name="Jackson D.J."/>
            <person name="Leys S.P."/>
            <person name="Shu S."/>
            <person name="Woodcroft B.J."/>
            <person name="Vervoort M."/>
            <person name="Kosik K.S."/>
            <person name="Manning G."/>
            <person name="Degnan B.M."/>
            <person name="Rokhsar D.S."/>
        </authorList>
    </citation>
    <scope>NUCLEOTIDE SEQUENCE [LARGE SCALE GENOMIC DNA]</scope>
</reference>
<dbReference type="eggNOG" id="KOG2294">
    <property type="taxonomic scope" value="Eukaryota"/>
</dbReference>
<keyword evidence="2" id="KW-0539">Nucleus</keyword>
<dbReference type="InterPro" id="IPR018122">
    <property type="entry name" value="TF_fork_head_CS_1"/>
</dbReference>
<evidence type="ECO:0000256" key="2">
    <source>
        <dbReference type="PROSITE-ProRule" id="PRU00089"/>
    </source>
</evidence>
<feature type="domain" description="Fork-head" evidence="4">
    <location>
        <begin position="109"/>
        <end position="204"/>
    </location>
</feature>
<dbReference type="InterPro" id="IPR036388">
    <property type="entry name" value="WH-like_DNA-bd_sf"/>
</dbReference>
<dbReference type="InterPro" id="IPR047208">
    <property type="entry name" value="FOXG1"/>
</dbReference>
<dbReference type="InterPro" id="IPR001766">
    <property type="entry name" value="Fork_head_dom"/>
</dbReference>
<dbReference type="PRINTS" id="PR00053">
    <property type="entry name" value="FORKHEAD"/>
</dbReference>
<dbReference type="SMART" id="SM00339">
    <property type="entry name" value="FH"/>
    <property type="match status" value="1"/>
</dbReference>
<reference evidence="5" key="2">
    <citation type="submission" date="2017-05" db="UniProtKB">
        <authorList>
            <consortium name="EnsemblMetazoa"/>
        </authorList>
    </citation>
    <scope>IDENTIFICATION</scope>
</reference>
<dbReference type="EnsemblMetazoa" id="Aqu2.1.29513_001">
    <property type="protein sequence ID" value="Aqu2.1.29513_001"/>
    <property type="gene ID" value="Aqu2.1.29513"/>
</dbReference>
<dbReference type="InterPro" id="IPR030456">
    <property type="entry name" value="TF_fork_head_CS_2"/>
</dbReference>
<feature type="region of interest" description="Disordered" evidence="3">
    <location>
        <begin position="1"/>
        <end position="108"/>
    </location>
</feature>
<evidence type="ECO:0000313" key="5">
    <source>
        <dbReference type="EnsemblMetazoa" id="Aqu2.1.29513_001"/>
    </source>
</evidence>
<dbReference type="GO" id="GO:0003700">
    <property type="term" value="F:DNA-binding transcription factor activity"/>
    <property type="evidence" value="ECO:0007669"/>
    <property type="project" value="InterPro"/>
</dbReference>
<organism evidence="5">
    <name type="scientific">Amphimedon queenslandica</name>
    <name type="common">Sponge</name>
    <dbReference type="NCBI Taxonomy" id="400682"/>
    <lineage>
        <taxon>Eukaryota</taxon>
        <taxon>Metazoa</taxon>
        <taxon>Porifera</taxon>
        <taxon>Demospongiae</taxon>
        <taxon>Heteroscleromorpha</taxon>
        <taxon>Haplosclerida</taxon>
        <taxon>Niphatidae</taxon>
        <taxon>Amphimedon</taxon>
    </lineage>
</organism>
<keyword evidence="1 2" id="KW-0238">DNA-binding</keyword>
<keyword evidence="6" id="KW-1185">Reference proteome</keyword>
<dbReference type="KEGG" id="aqu:100635109"/>
<protein>
    <recommendedName>
        <fullName evidence="4">Fork-head domain-containing protein</fullName>
    </recommendedName>
</protein>
<accession>A0A1X7UP23</accession>
<dbReference type="SUPFAM" id="SSF46785">
    <property type="entry name" value="Winged helix' DNA-binding domain"/>
    <property type="match status" value="1"/>
</dbReference>